<evidence type="ECO:0000313" key="1">
    <source>
        <dbReference type="EMBL" id="CAG5082789.1"/>
    </source>
</evidence>
<reference evidence="1 2" key="1">
    <citation type="submission" date="2021-04" db="EMBL/GenBank/DDBJ databases">
        <authorList>
            <person name="Rakotoarivonina H."/>
        </authorList>
    </citation>
    <scope>NUCLEOTIDE SEQUENCE [LARGE SCALE GENOMIC DNA]</scope>
    <source>
        <strain evidence="1 2">XE</strain>
    </source>
</reference>
<dbReference type="RefSeq" id="WP_213483912.1">
    <property type="nucleotide sequence ID" value="NZ_CAJRAY010000026.1"/>
</dbReference>
<keyword evidence="2" id="KW-1185">Reference proteome</keyword>
<proteinExistence type="predicted"/>
<evidence type="ECO:0000313" key="2">
    <source>
        <dbReference type="Proteomes" id="UP000681526"/>
    </source>
</evidence>
<comment type="caution">
    <text evidence="1">The sequence shown here is derived from an EMBL/GenBank/DDBJ whole genome shotgun (WGS) entry which is preliminary data.</text>
</comment>
<gene>
    <name evidence="1" type="primary">txxe 1352</name>
    <name evidence="1" type="ORF">TXXE_06375</name>
</gene>
<dbReference type="Gene3D" id="2.40.50.1020">
    <property type="entry name" value="LytTr DNA-binding domain"/>
    <property type="match status" value="1"/>
</dbReference>
<dbReference type="EMBL" id="CAJRAY010000026">
    <property type="protein sequence ID" value="CAG5082789.1"/>
    <property type="molecule type" value="Genomic_DNA"/>
</dbReference>
<sequence>MVQAVTSDRNLYEDLALERDVLFFKLGGPGLVCFHGRNFNLKKRLSTDRIALLRSDPNFCLVAPDTYVNLRKVSEFDGDVLYFGEKGPEAKRLPVSRWRRSAIREKIASLK</sequence>
<name>A0ABM8V2C7_THEXY</name>
<evidence type="ECO:0008006" key="3">
    <source>
        <dbReference type="Google" id="ProtNLM"/>
    </source>
</evidence>
<protein>
    <recommendedName>
        <fullName evidence="3">HTH LytTR-type domain-containing protein</fullName>
    </recommendedName>
</protein>
<accession>A0ABM8V2C7</accession>
<dbReference type="Proteomes" id="UP000681526">
    <property type="component" value="Unassembled WGS sequence"/>
</dbReference>
<organism evidence="1 2">
    <name type="scientific">Thermobacillus xylanilyticus</name>
    <dbReference type="NCBI Taxonomy" id="76633"/>
    <lineage>
        <taxon>Bacteria</taxon>
        <taxon>Bacillati</taxon>
        <taxon>Bacillota</taxon>
        <taxon>Bacilli</taxon>
        <taxon>Bacillales</taxon>
        <taxon>Paenibacillaceae</taxon>
        <taxon>Thermobacillus</taxon>
    </lineage>
</organism>